<organism evidence="3 4">
    <name type="scientific">Flavobacterium seoulense</name>
    <dbReference type="NCBI Taxonomy" id="1492738"/>
    <lineage>
        <taxon>Bacteria</taxon>
        <taxon>Pseudomonadati</taxon>
        <taxon>Bacteroidota</taxon>
        <taxon>Flavobacteriia</taxon>
        <taxon>Flavobacteriales</taxon>
        <taxon>Flavobacteriaceae</taxon>
        <taxon>Flavobacterium</taxon>
    </lineage>
</organism>
<dbReference type="eggNOG" id="ENOG50336UB">
    <property type="taxonomic scope" value="Bacteria"/>
</dbReference>
<keyword evidence="2" id="KW-0472">Membrane</keyword>
<keyword evidence="2" id="KW-1133">Transmembrane helix</keyword>
<reference evidence="3 4" key="1">
    <citation type="submission" date="2014-05" db="EMBL/GenBank/DDBJ databases">
        <title>Genome Sequence of Flavobacterium sp. EM1321.</title>
        <authorList>
            <person name="Shin S.-K."/>
            <person name="Yi H."/>
        </authorList>
    </citation>
    <scope>NUCLEOTIDE SEQUENCE [LARGE SCALE GENOMIC DNA]</scope>
    <source>
        <strain evidence="3 4">EM1321</strain>
    </source>
</reference>
<feature type="transmembrane region" description="Helical" evidence="2">
    <location>
        <begin position="559"/>
        <end position="580"/>
    </location>
</feature>
<dbReference type="STRING" id="1492738.FEM21_02090"/>
<feature type="coiled-coil region" evidence="1">
    <location>
        <begin position="48"/>
        <end position="78"/>
    </location>
</feature>
<evidence type="ECO:0000313" key="3">
    <source>
        <dbReference type="EMBL" id="KDN56706.1"/>
    </source>
</evidence>
<evidence type="ECO:0000256" key="1">
    <source>
        <dbReference type="SAM" id="Coils"/>
    </source>
</evidence>
<feature type="transmembrane region" description="Helical" evidence="2">
    <location>
        <begin position="618"/>
        <end position="637"/>
    </location>
</feature>
<keyword evidence="4" id="KW-1185">Reference proteome</keyword>
<dbReference type="AlphaFoldDB" id="A0A066WSC2"/>
<dbReference type="Proteomes" id="UP000027064">
    <property type="component" value="Unassembled WGS sequence"/>
</dbReference>
<sequence>MEKYIVKTKSFIELFKEKSNTINSVFNEIYGNSSDSDLGNSWMSDFAVESTESEESQKEDEVQEIDNENELLTTTREELVLQKDIYFQEASAALTKVYEILNYSLLAGEYIYNQDLKKEIDEIESFLNNVPFLHPELQGKFLEFISAFKIGCAVYKTFIKNIENEYSNERVEYVFSFNEQVRQEYKKANLTESSESLVNYFSTNLDLSIYDHFFSSENGHFEALYKIQKYIEDLNLFEFDNITKVVKFKCDFLKYKWIARKQQDKLNIHINIDGDANDIEDYSPTNKTIQDWVELINSHYELYQQNWKQKIKQSVKNFKNTDLDKLNFLQIHQLIKFNKDVEKDYVKLTEINKFLLSQNTPDANFYDKYALSIIKNYAVNNTFSSFLEKNENIYQIKDQYKKAKGKVQGTVNNFFLDKKYLGALLEILKKKSPEVDNIKFLDEYGELISSECQNKLDEYYANKEWSKSNNNYIFLLPFVESKVEIPELDIDELPFIFIPSSFILPTVNYQIETDYSEIRQKFKSLFFQIDTTRKIRKDLEEIKELKNEIQKQDYKSIEIISIFTAIITFVLSSIPAYKFIENVTESILFMIGLACSLSIFVMLIFFTTRGFVKNSKAYIFYIFVLAILAGIVYYKLLREESNEVMIKKELDKSIDSIATKKIDSIIFKKNIEKSQ</sequence>
<accession>A0A066WSC2</accession>
<evidence type="ECO:0000313" key="4">
    <source>
        <dbReference type="Proteomes" id="UP000027064"/>
    </source>
</evidence>
<dbReference type="EMBL" id="JNCA01000001">
    <property type="protein sequence ID" value="KDN56706.1"/>
    <property type="molecule type" value="Genomic_DNA"/>
</dbReference>
<keyword evidence="1" id="KW-0175">Coiled coil</keyword>
<keyword evidence="2" id="KW-0812">Transmembrane</keyword>
<protein>
    <submittedName>
        <fullName evidence="3">Uncharacterized protein</fullName>
    </submittedName>
</protein>
<comment type="caution">
    <text evidence="3">The sequence shown here is derived from an EMBL/GenBank/DDBJ whole genome shotgun (WGS) entry which is preliminary data.</text>
</comment>
<dbReference type="OrthoDB" id="1448275at2"/>
<name>A0A066WSC2_9FLAO</name>
<feature type="transmembrane region" description="Helical" evidence="2">
    <location>
        <begin position="587"/>
        <end position="606"/>
    </location>
</feature>
<dbReference type="PATRIC" id="fig|1492738.3.peg.202"/>
<proteinExistence type="predicted"/>
<evidence type="ECO:0000256" key="2">
    <source>
        <dbReference type="SAM" id="Phobius"/>
    </source>
</evidence>
<gene>
    <name evidence="3" type="ORF">FEM21_02090</name>
</gene>
<dbReference type="RefSeq" id="WP_035656793.1">
    <property type="nucleotide sequence ID" value="NZ_JNCA01000001.1"/>
</dbReference>